<reference evidence="6 7" key="1">
    <citation type="submission" date="2022-12" db="EMBL/GenBank/DDBJ databases">
        <title>Chitinophagaceae gen. sp. nov., a new member of the family Chitinophagaceae, isolated from soil in a chemical factory.</title>
        <authorList>
            <person name="Ke Z."/>
        </authorList>
    </citation>
    <scope>NUCLEOTIDE SEQUENCE [LARGE SCALE GENOMIC DNA]</scope>
    <source>
        <strain evidence="6 7">LY-5</strain>
    </source>
</reference>
<evidence type="ECO:0000313" key="7">
    <source>
        <dbReference type="Proteomes" id="UP001210231"/>
    </source>
</evidence>
<evidence type="ECO:0000313" key="6">
    <source>
        <dbReference type="EMBL" id="MDA3613544.1"/>
    </source>
</evidence>
<gene>
    <name evidence="6" type="ORF">O3P16_01890</name>
</gene>
<comment type="caution">
    <text evidence="6">The sequence shown here is derived from an EMBL/GenBank/DDBJ whole genome shotgun (WGS) entry which is preliminary data.</text>
</comment>
<feature type="signal peptide" evidence="4">
    <location>
        <begin position="1"/>
        <end position="20"/>
    </location>
</feature>
<dbReference type="PANTHER" id="PTHR42776:SF13">
    <property type="entry name" value="DIPEPTIDYL-PEPTIDASE 5"/>
    <property type="match status" value="1"/>
</dbReference>
<dbReference type="InterPro" id="IPR029058">
    <property type="entry name" value="AB_hydrolase_fold"/>
</dbReference>
<dbReference type="Gene3D" id="3.40.50.1820">
    <property type="entry name" value="alpha/beta hydrolase"/>
    <property type="match status" value="1"/>
</dbReference>
<keyword evidence="2" id="KW-0378">Hydrolase</keyword>
<accession>A0ABT4UG35</accession>
<dbReference type="EMBL" id="JAQGEF010000002">
    <property type="protein sequence ID" value="MDA3613544.1"/>
    <property type="molecule type" value="Genomic_DNA"/>
</dbReference>
<keyword evidence="3" id="KW-0720">Serine protease</keyword>
<feature type="chain" id="PRO_5045171376" evidence="4">
    <location>
        <begin position="21"/>
        <end position="672"/>
    </location>
</feature>
<dbReference type="SUPFAM" id="SSF82171">
    <property type="entry name" value="DPP6 N-terminal domain-like"/>
    <property type="match status" value="1"/>
</dbReference>
<dbReference type="Pfam" id="PF00326">
    <property type="entry name" value="Peptidase_S9"/>
    <property type="match status" value="1"/>
</dbReference>
<dbReference type="InterPro" id="IPR001375">
    <property type="entry name" value="Peptidase_S9_cat"/>
</dbReference>
<keyword evidence="3" id="KW-0645">Protease</keyword>
<evidence type="ECO:0000256" key="4">
    <source>
        <dbReference type="SAM" id="SignalP"/>
    </source>
</evidence>
<dbReference type="RefSeq" id="WP_407029874.1">
    <property type="nucleotide sequence ID" value="NZ_JAQGEF010000002.1"/>
</dbReference>
<dbReference type="Pfam" id="PF07676">
    <property type="entry name" value="PD40"/>
    <property type="match status" value="2"/>
</dbReference>
<dbReference type="Proteomes" id="UP001210231">
    <property type="component" value="Unassembled WGS sequence"/>
</dbReference>
<evidence type="ECO:0000256" key="1">
    <source>
        <dbReference type="ARBA" id="ARBA00022729"/>
    </source>
</evidence>
<protein>
    <submittedName>
        <fullName evidence="6">S9 family peptidase</fullName>
    </submittedName>
</protein>
<keyword evidence="1 4" id="KW-0732">Signal</keyword>
<feature type="domain" description="Peptidase S9 prolyl oligopeptidase catalytic" evidence="5">
    <location>
        <begin position="464"/>
        <end position="672"/>
    </location>
</feature>
<dbReference type="InterPro" id="IPR011659">
    <property type="entry name" value="WD40"/>
</dbReference>
<organism evidence="6 7">
    <name type="scientific">Polluticaenibacter yanchengensis</name>
    <dbReference type="NCBI Taxonomy" id="3014562"/>
    <lineage>
        <taxon>Bacteria</taxon>
        <taxon>Pseudomonadati</taxon>
        <taxon>Bacteroidota</taxon>
        <taxon>Chitinophagia</taxon>
        <taxon>Chitinophagales</taxon>
        <taxon>Chitinophagaceae</taxon>
        <taxon>Polluticaenibacter</taxon>
    </lineage>
</organism>
<dbReference type="Gene3D" id="2.120.10.30">
    <property type="entry name" value="TolB, C-terminal domain"/>
    <property type="match status" value="1"/>
</dbReference>
<evidence type="ECO:0000259" key="5">
    <source>
        <dbReference type="Pfam" id="PF00326"/>
    </source>
</evidence>
<name>A0ABT4UG35_9BACT</name>
<evidence type="ECO:0000256" key="2">
    <source>
        <dbReference type="ARBA" id="ARBA00022801"/>
    </source>
</evidence>
<dbReference type="SUPFAM" id="SSF53474">
    <property type="entry name" value="alpha/beta-Hydrolases"/>
    <property type="match status" value="1"/>
</dbReference>
<dbReference type="InterPro" id="IPR011042">
    <property type="entry name" value="6-blade_b-propeller_TolB-like"/>
</dbReference>
<dbReference type="PANTHER" id="PTHR42776">
    <property type="entry name" value="SERINE PEPTIDASE S9 FAMILY MEMBER"/>
    <property type="match status" value="1"/>
</dbReference>
<keyword evidence="7" id="KW-1185">Reference proteome</keyword>
<evidence type="ECO:0000256" key="3">
    <source>
        <dbReference type="ARBA" id="ARBA00022825"/>
    </source>
</evidence>
<sequence length="672" mass="75703">MKILLLSLSFLMTTIISAQKQVMTPEKLWQLGKTSFLASSPDGKQLLYKVTHTDLSNEKKTSIFYLQNLATQEKNETKILEEKTFIQWDKNGIYAQDDNGTIFKSTDAGNTWTIFAKDLKDASNIRIAPDGKTIAFSKDVQVTKVFGKDIYPQAANSTAQIYTDLNYRHWDTWFDGKVSHVFVAEASNIANAKDLTPNEPYDTPQKPFGGTEDFIFTPDSKAILYVSKKKFGKAYAESTNTDIYLYTIATGTTENLTEGMMGYDVNPAFSPNGQYVAFQSMKRDGYEADKNDLVILDWKTKGKTNLTAHWDETVDGGFAWSQTGDAIYFNATIKGAKQLFKIATAKIQTNLPVQQVTNGVYDISGIPSVLKDDLIVTRTDMNHAEEIFSLNLKSGQMKELSKTNTEAYNQLALSDVKLRMVKTTDNKEMGVWVVYPPDFDAAKKYPTLLYCQGGPQSAVSQFYSQRWNFQLMAAQGYIVVAPNRRGLPGWGTKWNEDISGDWGGQAMKDYLAAIDDVSRESYVDKNRLGAVGASYGGYSVFMLAGIHEGRFKTFISHCGLFDMKSWYGTTEEIFFANFDLKGAYWDKPTPKAYTTFNPSDYVNKWSAPIMIIQGGLDFRVPTEQGLQAFKAAQLKGLKSKLLYFPNENHWVSKAHNALVWQHEFFNWLKETL</sequence>
<proteinExistence type="predicted"/>